<evidence type="ECO:0000313" key="2">
    <source>
        <dbReference type="Proteomes" id="UP000638648"/>
    </source>
</evidence>
<organism evidence="1 2">
    <name type="scientific">Actinopolymorpha pittospori</name>
    <dbReference type="NCBI Taxonomy" id="648752"/>
    <lineage>
        <taxon>Bacteria</taxon>
        <taxon>Bacillati</taxon>
        <taxon>Actinomycetota</taxon>
        <taxon>Actinomycetes</taxon>
        <taxon>Propionibacteriales</taxon>
        <taxon>Actinopolymorphaceae</taxon>
        <taxon>Actinopolymorpha</taxon>
    </lineage>
</organism>
<keyword evidence="2" id="KW-1185">Reference proteome</keyword>
<accession>A0A927MVI7</accession>
<sequence>MTRDEETLRAARARIAATLEETRRQIAQPDEEHAGRVLADLWTTLAAHGATDDMLRSVVNLPALAISTIDVLARRERALAALGGKLSAAELLASPGRAT</sequence>
<reference evidence="1" key="1">
    <citation type="submission" date="2020-10" db="EMBL/GenBank/DDBJ databases">
        <title>Sequencing the genomes of 1000 actinobacteria strains.</title>
        <authorList>
            <person name="Klenk H.-P."/>
        </authorList>
    </citation>
    <scope>NUCLEOTIDE SEQUENCE</scope>
    <source>
        <strain evidence="1">DSM 45354</strain>
    </source>
</reference>
<protein>
    <submittedName>
        <fullName evidence="1">Uncharacterized protein</fullName>
    </submittedName>
</protein>
<name>A0A927MVI7_9ACTN</name>
<gene>
    <name evidence="1" type="ORF">HEB94_000923</name>
</gene>
<dbReference type="RefSeq" id="WP_192748723.1">
    <property type="nucleotide sequence ID" value="NZ_BAABJL010000132.1"/>
</dbReference>
<proteinExistence type="predicted"/>
<dbReference type="AlphaFoldDB" id="A0A927MVI7"/>
<dbReference type="Proteomes" id="UP000638648">
    <property type="component" value="Unassembled WGS sequence"/>
</dbReference>
<comment type="caution">
    <text evidence="1">The sequence shown here is derived from an EMBL/GenBank/DDBJ whole genome shotgun (WGS) entry which is preliminary data.</text>
</comment>
<dbReference type="EMBL" id="JADBEM010000001">
    <property type="protein sequence ID" value="MBE1604075.1"/>
    <property type="molecule type" value="Genomic_DNA"/>
</dbReference>
<evidence type="ECO:0000313" key="1">
    <source>
        <dbReference type="EMBL" id="MBE1604075.1"/>
    </source>
</evidence>